<dbReference type="Gene3D" id="3.40.50.300">
    <property type="entry name" value="P-loop containing nucleotide triphosphate hydrolases"/>
    <property type="match status" value="4"/>
</dbReference>
<keyword evidence="4" id="KW-0677">Repeat</keyword>
<sequence>MEFVRAPRQPAPPVDGGVVLLDAPPEVPAATPAGSIGRLLPIAMVVAALGMTALYFTSGVGTSRSPMFALFPIMMVMSAVGSLAYGLRNDNRSAELDAGRRRYLRYLDDVAAKALETATAQHRRARFSHPDPAALWALVGGPRMWERGPGDPDFGVVRIGIGRQPLATPVLAPELSTHDVPDPVTADALRRLLEDTAEVADMPVTVDLAADPVIAVAGERETARALVRSVVCQLAVFHGPASLAISAVVDRASAGEWDWLKWLPQHRRPGWGDCAGEARRTFNRVSSVAAEAVPRTVVVVDSGSVTGLDASVDGVTVIMIGGTSGHVVDPTAQGADAMTIAQALACARRLARYREPSANPGARPAWTALSGIGVPDRVDPAHAWRPRVGRELLRVPVGTDARGDPVHLDLKEAADQGMGPHGLCVGATGSGKSEFLRTLTLSLVATHPPEALNLVLVDFKGGATFLGFERLHHVAAVITNLADEAHLVSRMRDALTGELTRRQELLRAAGRCADLAGYRAQRLSNPALPILPTLLIVVDEFSELLTAHPDFVDLFVAVGRVGRSLGIHLLLASQRLEEGRLRGLDTHLSYRICLKTFSASDSRAVLGTADAFDLPNSPGAALLKTPSGELIGFHAAYVSGAIEAASANPACAPGTVSPFTAAPVGEVRPTVVPREPRRRTVLDAVVARLADHGTPAHRVWLPPLVAPPTLAGVLAHATGTPELVAAIGLVDNAFAQRRDPLLADVRAAGGHVAVVGGPRSGKSTALRTLMLALAVAHPPDQVRFHVLDFGGELASVRELPHVGSVAGRFDRELAERIVAHVQAIVRRREAARERDGEVFLVIDGWGALRQEFDGIEETVTAIAGQGLSVGVHVVIAAARWAEIRPALKDRIGTRVELRLGDPADSEMDRRAARLLVDRPAGHGVTRDGLEAVIALPRLDGVGSAAGLEDAWRAAADTLRRRYPGAATAEVELLPAQVLLESVATRCPDAVVLGLDVELSPVVLDFATAPHALIVGDSRSGKTAALRTLCRELIRIRDPAAAQLVVVDVRRSLLGEVEGDHLRGYAMSVSGAESQLADVTDELRLRLPPDTVTQRQLRDRSWWSGPEWYVVVDDYDVVAASTVNPLTPLLEFLPHATDIGLHLVVARRSGGAARAMFDPVLSGLRDHGCLGLALSAGPDDGVLFGSVRPRPLPPGRGTVCVRGEPDRLLQVAWTDPR</sequence>
<proteinExistence type="predicted"/>
<dbReference type="InterPro" id="IPR023836">
    <property type="entry name" value="EccCa-like_Actinobacteria"/>
</dbReference>
<organism evidence="12 13">
    <name type="scientific">Mycolicibacterium arenosum</name>
    <dbReference type="NCBI Taxonomy" id="2952157"/>
    <lineage>
        <taxon>Bacteria</taxon>
        <taxon>Bacillati</taxon>
        <taxon>Actinomycetota</taxon>
        <taxon>Actinomycetes</taxon>
        <taxon>Mycobacteriales</taxon>
        <taxon>Mycobacteriaceae</taxon>
        <taxon>Mycolicibacterium</taxon>
    </lineage>
</organism>
<evidence type="ECO:0000256" key="8">
    <source>
        <dbReference type="ARBA" id="ARBA00023136"/>
    </source>
</evidence>
<evidence type="ECO:0000256" key="5">
    <source>
        <dbReference type="ARBA" id="ARBA00022741"/>
    </source>
</evidence>
<comment type="subcellular location">
    <subcellularLocation>
        <location evidence="1">Cell membrane</location>
        <topology evidence="1">Multi-pass membrane protein</topology>
    </subcellularLocation>
</comment>
<keyword evidence="13" id="KW-1185">Reference proteome</keyword>
<reference evidence="12 13" key="1">
    <citation type="submission" date="2022-06" db="EMBL/GenBank/DDBJ databases">
        <title>Mycolicibacterium sp. CAU 1645 isolated from seawater.</title>
        <authorList>
            <person name="Kim W."/>
        </authorList>
    </citation>
    <scope>NUCLEOTIDE SEQUENCE [LARGE SCALE GENOMIC DNA]</scope>
    <source>
        <strain evidence="12 13">CAU 1645</strain>
    </source>
</reference>
<keyword evidence="6 9" id="KW-0067">ATP-binding</keyword>
<evidence type="ECO:0000256" key="2">
    <source>
        <dbReference type="ARBA" id="ARBA00022475"/>
    </source>
</evidence>
<dbReference type="InterPro" id="IPR003593">
    <property type="entry name" value="AAA+_ATPase"/>
</dbReference>
<dbReference type="SUPFAM" id="SSF52540">
    <property type="entry name" value="P-loop containing nucleoside triphosphate hydrolases"/>
    <property type="match status" value="3"/>
</dbReference>
<evidence type="ECO:0000256" key="6">
    <source>
        <dbReference type="ARBA" id="ARBA00022840"/>
    </source>
</evidence>
<feature type="binding site" evidence="9">
    <location>
        <begin position="1015"/>
        <end position="1022"/>
    </location>
    <ligand>
        <name>ATP</name>
        <dbReference type="ChEBI" id="CHEBI:30616"/>
    </ligand>
</feature>
<evidence type="ECO:0000259" key="11">
    <source>
        <dbReference type="PROSITE" id="PS50901"/>
    </source>
</evidence>
<comment type="caution">
    <text evidence="12">The sequence shown here is derived from an EMBL/GenBank/DDBJ whole genome shotgun (WGS) entry which is preliminary data.</text>
</comment>
<evidence type="ECO:0000256" key="3">
    <source>
        <dbReference type="ARBA" id="ARBA00022692"/>
    </source>
</evidence>
<dbReference type="InterPro" id="IPR050206">
    <property type="entry name" value="FtsK/SpoIIIE/SftA"/>
</dbReference>
<dbReference type="NCBIfam" id="TIGR03924">
    <property type="entry name" value="T7SS_EccC_a"/>
    <property type="match status" value="1"/>
</dbReference>
<evidence type="ECO:0000256" key="9">
    <source>
        <dbReference type="PROSITE-ProRule" id="PRU00289"/>
    </source>
</evidence>
<evidence type="ECO:0000313" key="13">
    <source>
        <dbReference type="Proteomes" id="UP001651690"/>
    </source>
</evidence>
<dbReference type="SMART" id="SM00382">
    <property type="entry name" value="AAA"/>
    <property type="match status" value="3"/>
</dbReference>
<dbReference type="NCBIfam" id="TIGR03925">
    <property type="entry name" value="T7SS_EccC_b"/>
    <property type="match status" value="1"/>
</dbReference>
<name>A0ABT1MAQ4_9MYCO</name>
<dbReference type="Proteomes" id="UP001651690">
    <property type="component" value="Unassembled WGS sequence"/>
</dbReference>
<evidence type="ECO:0000256" key="7">
    <source>
        <dbReference type="ARBA" id="ARBA00022989"/>
    </source>
</evidence>
<feature type="transmembrane region" description="Helical" evidence="10">
    <location>
        <begin position="68"/>
        <end position="87"/>
    </location>
</feature>
<dbReference type="PANTHER" id="PTHR22683">
    <property type="entry name" value="SPORULATION PROTEIN RELATED"/>
    <property type="match status" value="1"/>
</dbReference>
<evidence type="ECO:0000256" key="10">
    <source>
        <dbReference type="SAM" id="Phobius"/>
    </source>
</evidence>
<accession>A0ABT1MAQ4</accession>
<gene>
    <name evidence="12" type="primary">eccCa</name>
    <name evidence="12" type="ORF">NM203_25125</name>
</gene>
<dbReference type="PROSITE" id="PS50901">
    <property type="entry name" value="FTSK"/>
    <property type="match status" value="3"/>
</dbReference>
<dbReference type="InterPro" id="IPR023837">
    <property type="entry name" value="EccCb-like_Actinobacteria"/>
</dbReference>
<evidence type="ECO:0000256" key="1">
    <source>
        <dbReference type="ARBA" id="ARBA00004651"/>
    </source>
</evidence>
<dbReference type="InterPro" id="IPR027417">
    <property type="entry name" value="P-loop_NTPase"/>
</dbReference>
<dbReference type="PANTHER" id="PTHR22683:SF1">
    <property type="entry name" value="TYPE VII SECRETION SYSTEM PROTEIN ESSC"/>
    <property type="match status" value="1"/>
</dbReference>
<protein>
    <submittedName>
        <fullName evidence="12">Type VII secretion protein EccCa</fullName>
    </submittedName>
</protein>
<feature type="binding site" evidence="9">
    <location>
        <begin position="426"/>
        <end position="433"/>
    </location>
    <ligand>
        <name>ATP</name>
        <dbReference type="ChEBI" id="CHEBI:30616"/>
    </ligand>
</feature>
<keyword evidence="3 10" id="KW-0812">Transmembrane</keyword>
<dbReference type="InterPro" id="IPR002543">
    <property type="entry name" value="FtsK_dom"/>
</dbReference>
<evidence type="ECO:0000256" key="4">
    <source>
        <dbReference type="ARBA" id="ARBA00022737"/>
    </source>
</evidence>
<dbReference type="RefSeq" id="WP_255063317.1">
    <property type="nucleotide sequence ID" value="NZ_JANDBD010000011.1"/>
</dbReference>
<feature type="domain" description="FtsK" evidence="11">
    <location>
        <begin position="403"/>
        <end position="603"/>
    </location>
</feature>
<feature type="binding site" evidence="9">
    <location>
        <begin position="756"/>
        <end position="763"/>
    </location>
    <ligand>
        <name>ATP</name>
        <dbReference type="ChEBI" id="CHEBI:30616"/>
    </ligand>
</feature>
<feature type="domain" description="FtsK" evidence="11">
    <location>
        <begin position="998"/>
        <end position="1182"/>
    </location>
</feature>
<keyword evidence="2" id="KW-1003">Cell membrane</keyword>
<feature type="transmembrane region" description="Helical" evidence="10">
    <location>
        <begin position="36"/>
        <end position="56"/>
    </location>
</feature>
<evidence type="ECO:0000313" key="12">
    <source>
        <dbReference type="EMBL" id="MCP9275477.1"/>
    </source>
</evidence>
<dbReference type="Pfam" id="PF01580">
    <property type="entry name" value="FtsK_SpoIIIE"/>
    <property type="match status" value="3"/>
</dbReference>
<dbReference type="EMBL" id="JANDBD010000011">
    <property type="protein sequence ID" value="MCP9275477.1"/>
    <property type="molecule type" value="Genomic_DNA"/>
</dbReference>
<keyword evidence="8 10" id="KW-0472">Membrane</keyword>
<keyword evidence="5 9" id="KW-0547">Nucleotide-binding</keyword>
<feature type="domain" description="FtsK" evidence="11">
    <location>
        <begin position="738"/>
        <end position="906"/>
    </location>
</feature>
<keyword evidence="7 10" id="KW-1133">Transmembrane helix</keyword>